<dbReference type="RefSeq" id="WP_147703303.1">
    <property type="nucleotide sequence ID" value="NZ_VDUY01000002.1"/>
</dbReference>
<accession>A0A5C8P148</accession>
<dbReference type="GO" id="GO:0046872">
    <property type="term" value="F:metal ion binding"/>
    <property type="evidence" value="ECO:0007669"/>
    <property type="project" value="UniProtKB-KW"/>
</dbReference>
<reference evidence="3 4" key="1">
    <citation type="submission" date="2019-06" db="EMBL/GenBank/DDBJ databases">
        <title>Quisquiliibacterium sp. nov., isolated from a maize field.</title>
        <authorList>
            <person name="Lin S.-Y."/>
            <person name="Tsai C.-F."/>
            <person name="Young C.-C."/>
        </authorList>
    </citation>
    <scope>NUCLEOTIDE SEQUENCE [LARGE SCALE GENOMIC DNA]</scope>
    <source>
        <strain evidence="3 4">CC-CFT501</strain>
    </source>
</reference>
<dbReference type="Proteomes" id="UP000321548">
    <property type="component" value="Unassembled WGS sequence"/>
</dbReference>
<evidence type="ECO:0000313" key="3">
    <source>
        <dbReference type="EMBL" id="TXL67054.1"/>
    </source>
</evidence>
<dbReference type="CDD" id="cd07724">
    <property type="entry name" value="POD-like_MBL-fold"/>
    <property type="match status" value="1"/>
</dbReference>
<dbReference type="InterPro" id="IPR051682">
    <property type="entry name" value="Mito_Persulfide_Diox"/>
</dbReference>
<dbReference type="SUPFAM" id="SSF56281">
    <property type="entry name" value="Metallo-hydrolase/oxidoreductase"/>
    <property type="match status" value="1"/>
</dbReference>
<evidence type="ECO:0000259" key="2">
    <source>
        <dbReference type="SMART" id="SM00849"/>
    </source>
</evidence>
<dbReference type="GO" id="GO:0016787">
    <property type="term" value="F:hydrolase activity"/>
    <property type="evidence" value="ECO:0007669"/>
    <property type="project" value="UniProtKB-KW"/>
</dbReference>
<keyword evidence="4" id="KW-1185">Reference proteome</keyword>
<dbReference type="GO" id="GO:0006749">
    <property type="term" value="P:glutathione metabolic process"/>
    <property type="evidence" value="ECO:0007669"/>
    <property type="project" value="InterPro"/>
</dbReference>
<dbReference type="OrthoDB" id="9784009at2"/>
<dbReference type="Pfam" id="PF00753">
    <property type="entry name" value="Lactamase_B"/>
    <property type="match status" value="1"/>
</dbReference>
<organism evidence="3 4">
    <name type="scientific">Zeimonas arvi</name>
    <dbReference type="NCBI Taxonomy" id="2498847"/>
    <lineage>
        <taxon>Bacteria</taxon>
        <taxon>Pseudomonadati</taxon>
        <taxon>Pseudomonadota</taxon>
        <taxon>Betaproteobacteria</taxon>
        <taxon>Burkholderiales</taxon>
        <taxon>Burkholderiaceae</taxon>
        <taxon>Zeimonas</taxon>
    </lineage>
</organism>
<dbReference type="InterPro" id="IPR001279">
    <property type="entry name" value="Metallo-B-lactamas"/>
</dbReference>
<dbReference type="PANTHER" id="PTHR43084">
    <property type="entry name" value="PERSULFIDE DIOXYGENASE ETHE1"/>
    <property type="match status" value="1"/>
</dbReference>
<keyword evidence="3" id="KW-0378">Hydrolase</keyword>
<feature type="domain" description="Metallo-beta-lactamase" evidence="2">
    <location>
        <begin position="17"/>
        <end position="211"/>
    </location>
</feature>
<dbReference type="PANTHER" id="PTHR43084:SF1">
    <property type="entry name" value="PERSULFIDE DIOXYGENASE ETHE1, MITOCHONDRIAL"/>
    <property type="match status" value="1"/>
</dbReference>
<dbReference type="GO" id="GO:0050313">
    <property type="term" value="F:sulfur dioxygenase activity"/>
    <property type="evidence" value="ECO:0007669"/>
    <property type="project" value="InterPro"/>
</dbReference>
<gene>
    <name evidence="3" type="ORF">FHP08_05395</name>
</gene>
<name>A0A5C8P148_9BURK</name>
<evidence type="ECO:0000313" key="4">
    <source>
        <dbReference type="Proteomes" id="UP000321548"/>
    </source>
</evidence>
<dbReference type="Gene3D" id="3.60.15.10">
    <property type="entry name" value="Ribonuclease Z/Hydroxyacylglutathione hydrolase-like"/>
    <property type="match status" value="1"/>
</dbReference>
<keyword evidence="1" id="KW-0479">Metal-binding</keyword>
<dbReference type="GO" id="GO:0070813">
    <property type="term" value="P:hydrogen sulfide metabolic process"/>
    <property type="evidence" value="ECO:0007669"/>
    <property type="project" value="TreeGrafter"/>
</dbReference>
<dbReference type="EMBL" id="VDUY01000002">
    <property type="protein sequence ID" value="TXL67054.1"/>
    <property type="molecule type" value="Genomic_DNA"/>
</dbReference>
<dbReference type="InterPro" id="IPR036866">
    <property type="entry name" value="RibonucZ/Hydroxyglut_hydro"/>
</dbReference>
<evidence type="ECO:0000256" key="1">
    <source>
        <dbReference type="ARBA" id="ARBA00022723"/>
    </source>
</evidence>
<protein>
    <submittedName>
        <fullName evidence="3">MBL fold metallo-hydrolase</fullName>
    </submittedName>
</protein>
<proteinExistence type="predicted"/>
<dbReference type="AlphaFoldDB" id="A0A5C8P148"/>
<dbReference type="SMART" id="SM00849">
    <property type="entry name" value="Lactamase_B"/>
    <property type="match status" value="1"/>
</dbReference>
<sequence>MTATRLQIESFFDEDTATFSHLVLDGSSGHCAIVDPVLGFDPASGRTDDTSARRLAHRVQALGARLQWILETHAHADHLSAAPFLKRALGGRIGIGERIREVQRRFGELFNEGPAFARDGSQFDRLFPDGECFAIGSLQVRVMHTPGHTPACLAYVVEDQDDRVAFVGDTLFMPDYGTARCDFPGGSAATLYRSIQKLLSLPPQTRLFMCHDYPPDGRAIRWETTVAEERRDNIHVRDGIDEATFVAMRQRRDATLGTPRLMLPAIQVNIRAGGFPPPEDNGISYLKIPVDGLDQVPQQGRSAPLRA</sequence>
<dbReference type="InterPro" id="IPR044528">
    <property type="entry name" value="POD-like_MBL-fold"/>
</dbReference>
<comment type="caution">
    <text evidence="3">The sequence shown here is derived from an EMBL/GenBank/DDBJ whole genome shotgun (WGS) entry which is preliminary data.</text>
</comment>